<evidence type="ECO:0000256" key="1">
    <source>
        <dbReference type="ARBA" id="ARBA00010556"/>
    </source>
</evidence>
<dbReference type="InterPro" id="IPR001599">
    <property type="entry name" value="Macroglobln_a2"/>
</dbReference>
<comment type="caution">
    <text evidence="5">The sequence shown here is derived from an EMBL/GenBank/DDBJ whole genome shotgun (WGS) entry which is preliminary data.</text>
</comment>
<dbReference type="InterPro" id="IPR011625">
    <property type="entry name" value="A2M_N_BRD"/>
</dbReference>
<dbReference type="Pfam" id="PF17973">
    <property type="entry name" value="bMG10"/>
    <property type="match status" value="1"/>
</dbReference>
<gene>
    <name evidence="5" type="ORF">FHS57_004331</name>
</gene>
<dbReference type="Proteomes" id="UP000541352">
    <property type="component" value="Unassembled WGS sequence"/>
</dbReference>
<dbReference type="Gene3D" id="2.60.40.1930">
    <property type="match status" value="1"/>
</dbReference>
<dbReference type="InterPro" id="IPR041462">
    <property type="entry name" value="Bact_A2M_MG6"/>
</dbReference>
<dbReference type="Gene3D" id="1.50.10.20">
    <property type="match status" value="1"/>
</dbReference>
<proteinExistence type="inferred from homology"/>
<keyword evidence="2" id="KW-0732">Signal</keyword>
<dbReference type="Pfam" id="PF07678">
    <property type="entry name" value="TED_complement"/>
    <property type="match status" value="1"/>
</dbReference>
<organism evidence="5 6">
    <name type="scientific">Runella defluvii</name>
    <dbReference type="NCBI Taxonomy" id="370973"/>
    <lineage>
        <taxon>Bacteria</taxon>
        <taxon>Pseudomonadati</taxon>
        <taxon>Bacteroidota</taxon>
        <taxon>Cytophagia</taxon>
        <taxon>Cytophagales</taxon>
        <taxon>Spirosomataceae</taxon>
        <taxon>Runella</taxon>
    </lineage>
</organism>
<dbReference type="CDD" id="cd02891">
    <property type="entry name" value="A2M_like"/>
    <property type="match status" value="1"/>
</dbReference>
<dbReference type="Pfam" id="PF00207">
    <property type="entry name" value="A2M"/>
    <property type="match status" value="1"/>
</dbReference>
<protein>
    <recommendedName>
        <fullName evidence="7">Alpha-2-macroglobulin family protein</fullName>
    </recommendedName>
</protein>
<keyword evidence="6" id="KW-1185">Reference proteome</keyword>
<dbReference type="Pfam" id="PF07703">
    <property type="entry name" value="A2M_BRD"/>
    <property type="match status" value="1"/>
</dbReference>
<accession>A0A7W5ZQP7</accession>
<dbReference type="GO" id="GO:0005615">
    <property type="term" value="C:extracellular space"/>
    <property type="evidence" value="ECO:0007669"/>
    <property type="project" value="InterPro"/>
</dbReference>
<feature type="domain" description="Alpha-2-macroglobulin" evidence="4">
    <location>
        <begin position="1154"/>
        <end position="1243"/>
    </location>
</feature>
<dbReference type="Pfam" id="PF11974">
    <property type="entry name" value="bMG3"/>
    <property type="match status" value="1"/>
</dbReference>
<dbReference type="Gene3D" id="2.60.40.3710">
    <property type="match status" value="1"/>
</dbReference>
<dbReference type="SUPFAM" id="SSF48239">
    <property type="entry name" value="Terpenoid cyclases/Protein prenyltransferases"/>
    <property type="match status" value="1"/>
</dbReference>
<reference evidence="5 6" key="1">
    <citation type="submission" date="2020-08" db="EMBL/GenBank/DDBJ databases">
        <title>Genomic Encyclopedia of Type Strains, Phase IV (KMG-IV): sequencing the most valuable type-strain genomes for metagenomic binning, comparative biology and taxonomic classification.</title>
        <authorList>
            <person name="Goeker M."/>
        </authorList>
    </citation>
    <scope>NUCLEOTIDE SEQUENCE [LARGE SCALE GENOMIC DNA]</scope>
    <source>
        <strain evidence="5 6">DSM 17976</strain>
    </source>
</reference>
<dbReference type="Pfam" id="PF01835">
    <property type="entry name" value="MG2"/>
    <property type="match status" value="1"/>
</dbReference>
<evidence type="ECO:0008006" key="7">
    <source>
        <dbReference type="Google" id="ProtNLM"/>
    </source>
</evidence>
<dbReference type="InterPro" id="IPR041246">
    <property type="entry name" value="Bact_MG10"/>
</dbReference>
<dbReference type="InterPro" id="IPR008930">
    <property type="entry name" value="Terpenoid_cyclase/PrenylTrfase"/>
</dbReference>
<dbReference type="InterPro" id="IPR041203">
    <property type="entry name" value="Bact_A2M_MG5"/>
</dbReference>
<evidence type="ECO:0000313" key="6">
    <source>
        <dbReference type="Proteomes" id="UP000541352"/>
    </source>
</evidence>
<dbReference type="SMART" id="SM01419">
    <property type="entry name" value="Thiol-ester_cl"/>
    <property type="match status" value="1"/>
</dbReference>
<dbReference type="GO" id="GO:0004866">
    <property type="term" value="F:endopeptidase inhibitor activity"/>
    <property type="evidence" value="ECO:0007669"/>
    <property type="project" value="InterPro"/>
</dbReference>
<dbReference type="InterPro" id="IPR002890">
    <property type="entry name" value="MG2"/>
</dbReference>
<feature type="domain" description="Alpha-2-macroglobulin bait region" evidence="3">
    <location>
        <begin position="953"/>
        <end position="1091"/>
    </location>
</feature>
<dbReference type="RefSeq" id="WP_183977398.1">
    <property type="nucleotide sequence ID" value="NZ_JACIBY010000010.1"/>
</dbReference>
<dbReference type="InterPro" id="IPR021868">
    <property type="entry name" value="Alpha_2_Macroglob_MG3"/>
</dbReference>
<dbReference type="InterPro" id="IPR011626">
    <property type="entry name" value="Alpha-macroglobulin_TED"/>
</dbReference>
<dbReference type="SMART" id="SM01360">
    <property type="entry name" value="A2M"/>
    <property type="match status" value="1"/>
</dbReference>
<name>A0A7W5ZQP7_9BACT</name>
<dbReference type="EMBL" id="JACIBY010000010">
    <property type="protein sequence ID" value="MBB3840311.1"/>
    <property type="molecule type" value="Genomic_DNA"/>
</dbReference>
<comment type="similarity">
    <text evidence="1">Belongs to the protease inhibitor I39 (alpha-2-macroglobulin) family. Bacterial alpha-2-macroglobulin subfamily.</text>
</comment>
<evidence type="ECO:0000313" key="5">
    <source>
        <dbReference type="EMBL" id="MBB3840311.1"/>
    </source>
</evidence>
<dbReference type="InterPro" id="IPR047565">
    <property type="entry name" value="Alpha-macroglob_thiol-ester_cl"/>
</dbReference>
<evidence type="ECO:0000259" key="4">
    <source>
        <dbReference type="SMART" id="SM01360"/>
    </source>
</evidence>
<dbReference type="Pfam" id="PF17962">
    <property type="entry name" value="bMG6"/>
    <property type="match status" value="1"/>
</dbReference>
<dbReference type="PANTHER" id="PTHR40094:SF1">
    <property type="entry name" value="UBIQUITIN DOMAIN-CONTAINING PROTEIN"/>
    <property type="match status" value="1"/>
</dbReference>
<dbReference type="SMART" id="SM01359">
    <property type="entry name" value="A2M_N_2"/>
    <property type="match status" value="1"/>
</dbReference>
<dbReference type="InterPro" id="IPR051802">
    <property type="entry name" value="YfhM-like"/>
</dbReference>
<dbReference type="PANTHER" id="PTHR40094">
    <property type="entry name" value="ALPHA-2-MACROGLOBULIN HOMOLOG"/>
    <property type="match status" value="1"/>
</dbReference>
<evidence type="ECO:0000259" key="3">
    <source>
        <dbReference type="SMART" id="SM01359"/>
    </source>
</evidence>
<sequence length="1827" mass="201623">MKHFRVPRLAGEGFRVRLLALLTLFSTTFLSQCGKLNEIRVVGRNFEDEINLAQNLVFTFNKDIVPTSELNSWESTKFIEFIPAVAGKFKWTAPNELVFSPASGFEPATEYRAELSKELAKKTIDKRYDVSGDDVTFHTPYLQLTEAETYWTKSRETGKPLAKTKLYFNYDLSSGEIGGKLSAKSDEKKLNPSVIPTQNAPVVTVALGEALADKNEQPLEVAVEKGVKVPNTTYTSTAPLALSSSIPSATTLEVKDVKTGFENNRGMVRVITTQELKNEDLSTYYTIQPAVQTKAELTENGFVIRGDFNETDTYVLTLTDQVQGVLGARLEEPVSKDLFFGLMPASISFVNKKAIYLSSKGARNVGIQIVNVPKVQVKIAKIYENNILQYLRSNRYEEYGYLGGGEDNWGPTGNYNYDEDYNQVFSDVVVDKTVETDNLPKVKGVSALNLGIPDATNEFRGIYVVTVQSKDEQYNRAIKMVSLSDIGLIAKQGKDELWVFANSIKTAEPLGKLEVSLVSTNNQTVVKGKTDRDGVVKFEKLSEKAPNFKIAMIVAQTPRSEDNTVQDFNYLLLEDAQVETSRFEVEGKRDNASGFEAFVYGDRDIYRPGETVHFNTVVRQQNWKSVGEIPLKIKVILPNGKELKTFRVTTNGQGAVETSVALDKAAVTGGYSVEVYNANDVLLTSKKLSIEEFMPDRIKVDVKANQDHYRTGQTIQLNATALNLFGPPASGRNYEMEFSLKKKAFFAEKYKEYIFDIPNNSKYENTVRQGVTDDNGQAKEGFVLPATYQDVGVLEGKIYVTVFDETGRPVNRLKRFDVFTQDVFYGVRMPDSYVGLNAPVPIGLVAVDKDGRPKATATAHVDIVRMEYQTVVEKQNDQLRYASKKREKVVYSNVVSFKNGLSEVRYVPTVSGEYEVRIRRASGVAGYSVTHFYAYGWGGTSASSFEVSNEGEVLMEFDKPAYQVGDKAKVLFKTPFAGKLLVTVERNQVLEHHYLETDNKSAEFTFSLGDEHLPNAYVTATLIRPLDNSNLPLTVAHGFASVKVEEEDTKIPVEIVAVEKSRSKTKQKIKIKTARNAQVTVAVVDEGILQIKNFQTPDIHGFFYQKRALEVNSHDLYPFLFPELSLASTSSVGGDGYDLEKRINPLSNGRVNLVAYWSGQIETGLSGEAEFEVDIPQFSGDLRIMAVAYKDNAFGSNNKNMKVADPIVISTALPRFLSPTDEVIVPVNISNTEKTAANVTASIAISGKLSAVSQVTQRLSIAPEKEARTYFTIKAAEAMGNGSVVVTVNNGKEKFVEKTELTVRPAASLLKASQSGVIAGGSTATIDLRGNDFIPSTVTSRIVVSRSPMVQYAKALDYLLGYPHGCIEQTISKAFPQLYFGELAKTIAPKTYLLKAGESDFNPTFNVQAAIQKVESMQLPNGAVSYWPASTEESAWGTAYATHFLLEAQRAGFEVNASALGRMLDYLTTKAGTAATEYDYVYNETGGYTQLTIASRTTMYSLYTLALGGKANRASMNYYKQNQQLLTLDTRYLLAAAYKQIGDERSYKALLPADYVPPVGARGLGGSFASPIRNLALTVNTLIETDPNNLQIPRLARRLSEAMAASSYLNTQEAAFSFLALGKLAKKNANSTATAKMTINGKGYQFDGKELIVSTNSPLRGVGAASGKGSVYWFAQTEGISATGTYTEEDAGLRVRKQFFNRFGQPISTFRQNDLVVVKISLSSTDGSPVENVVVTDLLPASFEIENPRLTEPRDMPWIQAPTVPDHFDIRDDRISYYTTATSEPKTFYYMVRVITKGTFTLGPVSADAMYSGDFRSYSGGGKVKVD</sequence>
<dbReference type="Pfam" id="PF17972">
    <property type="entry name" value="bMG5"/>
    <property type="match status" value="1"/>
</dbReference>
<evidence type="ECO:0000256" key="2">
    <source>
        <dbReference type="ARBA" id="ARBA00022729"/>
    </source>
</evidence>